<name>A0A5D0NAX4_9ACTN</name>
<dbReference type="Pfam" id="PF12146">
    <property type="entry name" value="Hydrolase_4"/>
    <property type="match status" value="1"/>
</dbReference>
<evidence type="ECO:0000259" key="1">
    <source>
        <dbReference type="Pfam" id="PF12146"/>
    </source>
</evidence>
<proteinExistence type="predicted"/>
<dbReference type="InterPro" id="IPR022742">
    <property type="entry name" value="Hydrolase_4"/>
</dbReference>
<dbReference type="RefSeq" id="WP_067886889.1">
    <property type="nucleotide sequence ID" value="NZ_VSFG01000010.1"/>
</dbReference>
<reference evidence="2 3" key="1">
    <citation type="submission" date="2019-08" db="EMBL/GenBank/DDBJ databases">
        <title>Actinomadura sp. nov. CYP1-5 isolated from mountain soil.</title>
        <authorList>
            <person name="Songsumanus A."/>
            <person name="Kuncharoen N."/>
            <person name="Kudo T."/>
            <person name="Yuki M."/>
            <person name="Igarashi Y."/>
            <person name="Tanasupawat S."/>
        </authorList>
    </citation>
    <scope>NUCLEOTIDE SEQUENCE [LARGE SCALE GENOMIC DNA]</scope>
    <source>
        <strain evidence="2 3">JCM 14158</strain>
    </source>
</reference>
<dbReference type="InterPro" id="IPR051044">
    <property type="entry name" value="MAG_DAG_Lipase"/>
</dbReference>
<dbReference type="EMBL" id="VSFG01000010">
    <property type="protein sequence ID" value="TYB41486.1"/>
    <property type="molecule type" value="Genomic_DNA"/>
</dbReference>
<comment type="caution">
    <text evidence="2">The sequence shown here is derived from an EMBL/GenBank/DDBJ whole genome shotgun (WGS) entry which is preliminary data.</text>
</comment>
<dbReference type="Proteomes" id="UP000323380">
    <property type="component" value="Unassembled WGS sequence"/>
</dbReference>
<feature type="domain" description="Serine aminopeptidase S33" evidence="1">
    <location>
        <begin position="32"/>
        <end position="258"/>
    </location>
</feature>
<dbReference type="InterPro" id="IPR029058">
    <property type="entry name" value="AB_hydrolase_fold"/>
</dbReference>
<dbReference type="SUPFAM" id="SSF53474">
    <property type="entry name" value="alpha/beta-Hydrolases"/>
    <property type="match status" value="1"/>
</dbReference>
<dbReference type="STRING" id="1220554.GCA_001552135_01510"/>
<dbReference type="AlphaFoldDB" id="A0A5D0NAX4"/>
<dbReference type="Gene3D" id="3.40.50.1820">
    <property type="entry name" value="alpha/beta hydrolase"/>
    <property type="match status" value="1"/>
</dbReference>
<organism evidence="2 3">
    <name type="scientific">Actinomadura chibensis</name>
    <dbReference type="NCBI Taxonomy" id="392828"/>
    <lineage>
        <taxon>Bacteria</taxon>
        <taxon>Bacillati</taxon>
        <taxon>Actinomycetota</taxon>
        <taxon>Actinomycetes</taxon>
        <taxon>Streptosporangiales</taxon>
        <taxon>Thermomonosporaceae</taxon>
        <taxon>Actinomadura</taxon>
    </lineage>
</organism>
<keyword evidence="3" id="KW-1185">Reference proteome</keyword>
<sequence>MAAVREWEFAGTRGAVTARVWTDGAEPQYAAEPRYAAVLVHGYGEHLGRYGHVADALVRHGAVVCGPDHMGHGRSAGERVLVEDYDDVAADLHTVVEAAREDHPGLPVVMVAHSMGGLIGARYAQLHGGVLAALVLSGPVLGRWHVVDALLPLDEMPDEPIDTSLLSRDPAVGKAYAADPLVWHGPFKKTTVRALDTALRRVNEHGSLGDLPVLHVHGDADEIVRPDDTRVGIEAVRGPGLTARRYPGARHEVFNETNRDAVLSDVTAFIDRVLARPR</sequence>
<gene>
    <name evidence="2" type="ORF">FXF69_35845</name>
</gene>
<accession>A0A5D0NAX4</accession>
<evidence type="ECO:0000313" key="3">
    <source>
        <dbReference type="Proteomes" id="UP000323380"/>
    </source>
</evidence>
<evidence type="ECO:0000313" key="2">
    <source>
        <dbReference type="EMBL" id="TYB41486.1"/>
    </source>
</evidence>
<protein>
    <submittedName>
        <fullName evidence="2">Lysophospholipase</fullName>
    </submittedName>
</protein>
<dbReference type="PANTHER" id="PTHR11614">
    <property type="entry name" value="PHOSPHOLIPASE-RELATED"/>
    <property type="match status" value="1"/>
</dbReference>